<evidence type="ECO:0000256" key="5">
    <source>
        <dbReference type="ARBA" id="ARBA00022806"/>
    </source>
</evidence>
<dbReference type="GO" id="GO:0000724">
    <property type="term" value="P:double-strand break repair via homologous recombination"/>
    <property type="evidence" value="ECO:0007669"/>
    <property type="project" value="UniProtKB-UniRule"/>
</dbReference>
<evidence type="ECO:0000256" key="13">
    <source>
        <dbReference type="HAMAP-Rule" id="MF_01451"/>
    </source>
</evidence>
<comment type="subunit">
    <text evidence="13">Heterodimer of AddA and AddB/RexB.</text>
</comment>
<dbReference type="InterPro" id="IPR027417">
    <property type="entry name" value="P-loop_NTPase"/>
</dbReference>
<keyword evidence="15" id="KW-0175">Coiled coil</keyword>
<comment type="caution">
    <text evidence="18">The sequence shown here is derived from an EMBL/GenBank/DDBJ whole genome shotgun (WGS) entry which is preliminary data.</text>
</comment>
<proteinExistence type="inferred from homology"/>
<dbReference type="EMBL" id="JACHON010000004">
    <property type="protein sequence ID" value="MBB6512635.1"/>
    <property type="molecule type" value="Genomic_DNA"/>
</dbReference>
<comment type="catalytic activity">
    <reaction evidence="12 13">
        <text>ATP + H2O = ADP + phosphate + H(+)</text>
        <dbReference type="Rhea" id="RHEA:13065"/>
        <dbReference type="ChEBI" id="CHEBI:15377"/>
        <dbReference type="ChEBI" id="CHEBI:15378"/>
        <dbReference type="ChEBI" id="CHEBI:30616"/>
        <dbReference type="ChEBI" id="CHEBI:43474"/>
        <dbReference type="ChEBI" id="CHEBI:456216"/>
        <dbReference type="EC" id="5.6.2.4"/>
    </reaction>
</comment>
<keyword evidence="10 13" id="KW-0413">Isomerase</keyword>
<dbReference type="Gene3D" id="3.40.50.300">
    <property type="entry name" value="P-loop containing nucleotide triphosphate hydrolases"/>
    <property type="match status" value="4"/>
</dbReference>
<keyword evidence="19" id="KW-1185">Reference proteome</keyword>
<keyword evidence="9 13" id="KW-0234">DNA repair</keyword>
<accession>A0A841RN87</accession>
<dbReference type="PANTHER" id="PTHR11070:SF48">
    <property type="entry name" value="ATP-DEPENDENT HELICASE_NUCLEASE SUBUNIT A"/>
    <property type="match status" value="1"/>
</dbReference>
<dbReference type="GO" id="GO:0003690">
    <property type="term" value="F:double-stranded DNA binding"/>
    <property type="evidence" value="ECO:0007669"/>
    <property type="project" value="UniProtKB-UniRule"/>
</dbReference>
<dbReference type="Pfam" id="PF13361">
    <property type="entry name" value="UvrD_C"/>
    <property type="match status" value="1"/>
</dbReference>
<dbReference type="Pfam" id="PF12705">
    <property type="entry name" value="PDDEXK_1"/>
    <property type="match status" value="1"/>
</dbReference>
<evidence type="ECO:0000256" key="15">
    <source>
        <dbReference type="SAM" id="Coils"/>
    </source>
</evidence>
<dbReference type="RefSeq" id="WP_184246214.1">
    <property type="nucleotide sequence ID" value="NZ_BAAACU010000028.1"/>
</dbReference>
<protein>
    <recommendedName>
        <fullName evidence="13">ATP-dependent helicase/nuclease subunit A</fullName>
        <ecNumber evidence="13">3.1.-.-</ecNumber>
        <ecNumber evidence="13">5.6.2.4</ecNumber>
    </recommendedName>
    <alternativeName>
        <fullName evidence="13">ATP-dependent helicase/nuclease AddA</fullName>
    </alternativeName>
    <alternativeName>
        <fullName evidence="13">DNA 3'-5' helicase AddA</fullName>
    </alternativeName>
</protein>
<evidence type="ECO:0000256" key="1">
    <source>
        <dbReference type="ARBA" id="ARBA00022722"/>
    </source>
</evidence>
<dbReference type="PANTHER" id="PTHR11070">
    <property type="entry name" value="UVRD / RECB / PCRA DNA HELICASE FAMILY MEMBER"/>
    <property type="match status" value="1"/>
</dbReference>
<sequence length="1236" mass="145024">MPQWTKEQEEAIYESGKNILVAAAAGSGKTAVLVERIIQKLLHADKPIDIDTLLVVTFTNAAAQEMRNRIGEALEQALEENPTSLHLKKQLALLQHASISTLHSFCMELARKYAYQIDIDPKFRIADELEADMIKQEVLEELFENWYGEESEEERDAFYAVVERFSNDRNDIEVESLLLKLYEFSIQHPNPEKWLDELAEVYHVDEDTPEEQLGWLEKLKQEIRMQLDLIEGQLSKAINIARESDGPSQYLDVLESDCNMLAQARETIGQSWEETRTFFQGTTFKALSRKKTECSEEKKEEVKAIRDKVKKRWNKIKEENFTRSLTQQLQDMRTLYPVIQHLVKMIKAFQQNYQAAKKERGVVDFTDLEHYALEILLEDRESLQPSRVAVELQQRYTEVMVDEYQDTNLVQETILLSISDQTDQGNMFMVGDVKQSIYRFRHADPSLFIHKYNQFSYPDNPGYRIDLAKNFRSRNEVLQAANYIFRQLFDEEAGDIVYDEDAELKYGNKMYDEAVINDLEIELLLLDREMQEEDREDYTDDELESMEDLEKAQIEARAYAEKIKQWIGSQENEPAMVMDKQTGRLRPANYRDMVILLRSMKWAPTIMEEFKRQGIPVYAELSTGYFAAIEIQVMISLLKTIDNPRQDIALASVLKSPIVGINENELAEIRLAKKGAPFYDALKEYMKSNHHEEVEAFLKSLENWRQEARQGELSSLIWRIYQETGYYDFVGGIPGGRQRQANLRALFDRAKSYEATSFRGLFRFLRFIERMEEKGEDLGAAKALGEEEDVVRLITIHKSKGLEFPFVIVGGLDNQFNQQDIRQKYLLHKEYGFATKYIDPVTRIIYPTLFYQAVKKETQREMIAEEMRVLYVALTRAKERLVLVGNIASFEKKKKRWEDIIHHDDWVLPSHYRLESVSYLDWIGAALARHQQGELLRDGEHLTIKRDIVEDASEWKIQRVQSNKYQKVEEENRQTQEKLKEAIEEWKPVPLEDSDTKIEAERRLTYQYRYEDAVFYRAKQTVTELKRQYEMKDVYSDQQIIDAFRTPIQKRPRFIQEEAKLTKAEIGTAMHTVMQHLPFDRQWKVNDLQEFVSSLQVREILTEQETEVIDLQSIEQFFATDIAQRFINASQIEKEIPFSITLPATEVYPQWRDGEEERIFLQGVIDCVMKTENGIVLVDYKTDQINETITEETKAKLMERYQIQINLYAKALESIWKQPVIEKYLYFFDKGLLIKS</sequence>
<dbReference type="InterPro" id="IPR000212">
    <property type="entry name" value="DNA_helicase_UvrD/REP"/>
</dbReference>
<dbReference type="SUPFAM" id="SSF52540">
    <property type="entry name" value="P-loop containing nucleoside triphosphate hydrolases"/>
    <property type="match status" value="1"/>
</dbReference>
<dbReference type="NCBIfam" id="TIGR02785">
    <property type="entry name" value="addA_Gpos"/>
    <property type="match status" value="1"/>
</dbReference>
<evidence type="ECO:0000256" key="8">
    <source>
        <dbReference type="ARBA" id="ARBA00023125"/>
    </source>
</evidence>
<dbReference type="EC" id="3.1.-.-" evidence="13"/>
<dbReference type="InterPro" id="IPR011335">
    <property type="entry name" value="Restrct_endonuc-II-like"/>
</dbReference>
<dbReference type="SUPFAM" id="SSF52980">
    <property type="entry name" value="Restriction endonuclease-like"/>
    <property type="match status" value="1"/>
</dbReference>
<dbReference type="Gene3D" id="3.90.320.10">
    <property type="match status" value="1"/>
</dbReference>
<dbReference type="InterPro" id="IPR014016">
    <property type="entry name" value="UvrD-like_ATP-bd"/>
</dbReference>
<feature type="domain" description="UvrD-like helicase C-terminal" evidence="17">
    <location>
        <begin position="516"/>
        <end position="801"/>
    </location>
</feature>
<keyword evidence="7 13" id="KW-0067">ATP-binding</keyword>
<evidence type="ECO:0000259" key="17">
    <source>
        <dbReference type="PROSITE" id="PS51217"/>
    </source>
</evidence>
<dbReference type="InterPro" id="IPR011604">
    <property type="entry name" value="PDDEXK-like_dom_sf"/>
</dbReference>
<evidence type="ECO:0000256" key="12">
    <source>
        <dbReference type="ARBA" id="ARBA00048988"/>
    </source>
</evidence>
<dbReference type="GO" id="GO:0005829">
    <property type="term" value="C:cytosol"/>
    <property type="evidence" value="ECO:0007669"/>
    <property type="project" value="TreeGrafter"/>
</dbReference>
<keyword evidence="1 13" id="KW-0540">Nuclease</keyword>
<dbReference type="Proteomes" id="UP000572212">
    <property type="component" value="Unassembled WGS sequence"/>
</dbReference>
<dbReference type="HAMAP" id="MF_01451">
    <property type="entry name" value="AddA"/>
    <property type="match status" value="1"/>
</dbReference>
<dbReference type="Pfam" id="PF00580">
    <property type="entry name" value="UvrD-helicase"/>
    <property type="match status" value="1"/>
</dbReference>
<dbReference type="PROSITE" id="PS51198">
    <property type="entry name" value="UVRD_HELICASE_ATP_BIND"/>
    <property type="match status" value="1"/>
</dbReference>
<reference evidence="18 19" key="1">
    <citation type="submission" date="2020-08" db="EMBL/GenBank/DDBJ databases">
        <title>Genomic Encyclopedia of Type Strains, Phase IV (KMG-IV): sequencing the most valuable type-strain genomes for metagenomic binning, comparative biology and taxonomic classification.</title>
        <authorList>
            <person name="Goeker M."/>
        </authorList>
    </citation>
    <scope>NUCLEOTIDE SEQUENCE [LARGE SCALE GENOMIC DNA]</scope>
    <source>
        <strain evidence="18 19">DSM 11805</strain>
    </source>
</reference>
<dbReference type="InterPro" id="IPR014017">
    <property type="entry name" value="DNA_helicase_UvrD-like_C"/>
</dbReference>
<evidence type="ECO:0000256" key="10">
    <source>
        <dbReference type="ARBA" id="ARBA00023235"/>
    </source>
</evidence>
<name>A0A841RN87_9BACI</name>
<dbReference type="InterPro" id="IPR014152">
    <property type="entry name" value="AddA"/>
</dbReference>
<feature type="domain" description="UvrD-like helicase ATP-binding" evidence="16">
    <location>
        <begin position="2"/>
        <end position="474"/>
    </location>
</feature>
<keyword evidence="4 13" id="KW-0378">Hydrolase</keyword>
<keyword evidence="8 13" id="KW-0238">DNA-binding</keyword>
<comment type="cofactor">
    <cofactor evidence="13">
        <name>Mg(2+)</name>
        <dbReference type="ChEBI" id="CHEBI:18420"/>
    </cofactor>
</comment>
<comment type="catalytic activity">
    <reaction evidence="11 13">
        <text>Couples ATP hydrolysis with the unwinding of duplex DNA by translocating in the 3'-5' direction.</text>
        <dbReference type="EC" id="5.6.2.4"/>
    </reaction>
</comment>
<comment type="function">
    <text evidence="13">The heterodimer acts as both an ATP-dependent DNA helicase and an ATP-dependent, dual-direction single-stranded exonuclease. Recognizes the chi site generating a DNA molecule suitable for the initiation of homologous recombination. The AddA nuclease domain is required for chi fragment generation; this subunit has the helicase and 3' -&gt; 5' nuclease activities.</text>
</comment>
<keyword evidence="6 13" id="KW-0269">Exonuclease</keyword>
<dbReference type="GO" id="GO:0008408">
    <property type="term" value="F:3'-5' exonuclease activity"/>
    <property type="evidence" value="ECO:0007669"/>
    <property type="project" value="UniProtKB-UniRule"/>
</dbReference>
<gene>
    <name evidence="13" type="primary">addA</name>
    <name evidence="18" type="ORF">GGQ92_001421</name>
</gene>
<evidence type="ECO:0000256" key="3">
    <source>
        <dbReference type="ARBA" id="ARBA00022763"/>
    </source>
</evidence>
<keyword evidence="5 13" id="KW-0347">Helicase</keyword>
<dbReference type="AlphaFoldDB" id="A0A841RN87"/>
<evidence type="ECO:0000256" key="7">
    <source>
        <dbReference type="ARBA" id="ARBA00022840"/>
    </source>
</evidence>
<keyword evidence="2 13" id="KW-0547">Nucleotide-binding</keyword>
<dbReference type="FunFam" id="3.40.50.300:FF:001236">
    <property type="entry name" value="ATP-dependent helicase/nuclease subunit A"/>
    <property type="match status" value="1"/>
</dbReference>
<evidence type="ECO:0000256" key="14">
    <source>
        <dbReference type="PROSITE-ProRule" id="PRU00560"/>
    </source>
</evidence>
<feature type="coiled-coil region" evidence="15">
    <location>
        <begin position="958"/>
        <end position="985"/>
    </location>
</feature>
<keyword evidence="3 13" id="KW-0227">DNA damage</keyword>
<evidence type="ECO:0000256" key="6">
    <source>
        <dbReference type="ARBA" id="ARBA00022839"/>
    </source>
</evidence>
<evidence type="ECO:0000313" key="18">
    <source>
        <dbReference type="EMBL" id="MBB6512635.1"/>
    </source>
</evidence>
<dbReference type="GO" id="GO:0033202">
    <property type="term" value="C:DNA helicase complex"/>
    <property type="evidence" value="ECO:0007669"/>
    <property type="project" value="TreeGrafter"/>
</dbReference>
<evidence type="ECO:0000313" key="19">
    <source>
        <dbReference type="Proteomes" id="UP000572212"/>
    </source>
</evidence>
<organism evidence="18 19">
    <name type="scientific">Gracilibacillus halotolerans</name>
    <dbReference type="NCBI Taxonomy" id="74386"/>
    <lineage>
        <taxon>Bacteria</taxon>
        <taxon>Bacillati</taxon>
        <taxon>Bacillota</taxon>
        <taxon>Bacilli</taxon>
        <taxon>Bacillales</taxon>
        <taxon>Bacillaceae</taxon>
        <taxon>Gracilibacillus</taxon>
    </lineage>
</organism>
<evidence type="ECO:0000256" key="11">
    <source>
        <dbReference type="ARBA" id="ARBA00034617"/>
    </source>
</evidence>
<dbReference type="InterPro" id="IPR038726">
    <property type="entry name" value="PDDEXK_AddAB-type"/>
</dbReference>
<dbReference type="PROSITE" id="PS51217">
    <property type="entry name" value="UVRD_HELICASE_CTER"/>
    <property type="match status" value="1"/>
</dbReference>
<evidence type="ECO:0000256" key="4">
    <source>
        <dbReference type="ARBA" id="ARBA00022801"/>
    </source>
</evidence>
<evidence type="ECO:0000259" key="16">
    <source>
        <dbReference type="PROSITE" id="PS51198"/>
    </source>
</evidence>
<dbReference type="GO" id="GO:0043138">
    <property type="term" value="F:3'-5' DNA helicase activity"/>
    <property type="evidence" value="ECO:0007669"/>
    <property type="project" value="UniProtKB-UniRule"/>
</dbReference>
<dbReference type="GO" id="GO:0005524">
    <property type="term" value="F:ATP binding"/>
    <property type="evidence" value="ECO:0007669"/>
    <property type="project" value="UniProtKB-UniRule"/>
</dbReference>
<evidence type="ECO:0000256" key="2">
    <source>
        <dbReference type="ARBA" id="ARBA00022741"/>
    </source>
</evidence>
<dbReference type="EC" id="5.6.2.4" evidence="13"/>
<comment type="similarity">
    <text evidence="13">Belongs to the helicase family. AddA subfamily.</text>
</comment>
<feature type="binding site" evidence="14">
    <location>
        <begin position="23"/>
        <end position="30"/>
    </location>
    <ligand>
        <name>ATP</name>
        <dbReference type="ChEBI" id="CHEBI:30616"/>
    </ligand>
</feature>
<evidence type="ECO:0000256" key="9">
    <source>
        <dbReference type="ARBA" id="ARBA00023204"/>
    </source>
</evidence>